<gene>
    <name evidence="2" type="ORF">FC66_GL000736</name>
</gene>
<keyword evidence="3" id="KW-1185">Reference proteome</keyword>
<protein>
    <recommendedName>
        <fullName evidence="4">DUF1146 domain-containing protein</fullName>
    </recommendedName>
</protein>
<proteinExistence type="predicted"/>
<reference evidence="2 3" key="1">
    <citation type="journal article" date="2015" name="Genome Announc.">
        <title>Expanding the biotechnology potential of lactobacilli through comparative genomics of 213 strains and associated genera.</title>
        <authorList>
            <person name="Sun Z."/>
            <person name="Harris H.M."/>
            <person name="McCann A."/>
            <person name="Guo C."/>
            <person name="Argimon S."/>
            <person name="Zhang W."/>
            <person name="Yang X."/>
            <person name="Jeffery I.B."/>
            <person name="Cooney J.C."/>
            <person name="Kagawa T.F."/>
            <person name="Liu W."/>
            <person name="Song Y."/>
            <person name="Salvetti E."/>
            <person name="Wrobel A."/>
            <person name="Rasinkangas P."/>
            <person name="Parkhill J."/>
            <person name="Rea M.C."/>
            <person name="O'Sullivan O."/>
            <person name="Ritari J."/>
            <person name="Douillard F.P."/>
            <person name="Paul Ross R."/>
            <person name="Yang R."/>
            <person name="Briner A.E."/>
            <person name="Felis G.E."/>
            <person name="de Vos W.M."/>
            <person name="Barrangou R."/>
            <person name="Klaenhammer T.R."/>
            <person name="Caufield P.W."/>
            <person name="Cui Y."/>
            <person name="Zhang H."/>
            <person name="O'Toole P.W."/>
        </authorList>
    </citation>
    <scope>NUCLEOTIDE SEQUENCE [LARGE SCALE GENOMIC DNA]</scope>
    <source>
        <strain evidence="2 3">DSM 15638</strain>
    </source>
</reference>
<keyword evidence="1" id="KW-0812">Transmembrane</keyword>
<dbReference type="AlphaFoldDB" id="A0A0R1HSL1"/>
<evidence type="ECO:0000313" key="3">
    <source>
        <dbReference type="Proteomes" id="UP000051450"/>
    </source>
</evidence>
<keyword evidence="1" id="KW-1133">Transmembrane helix</keyword>
<dbReference type="EMBL" id="AZDI01000002">
    <property type="protein sequence ID" value="KRK46234.1"/>
    <property type="molecule type" value="Genomic_DNA"/>
</dbReference>
<dbReference type="Pfam" id="PF06612">
    <property type="entry name" value="DUF1146"/>
    <property type="match status" value="1"/>
</dbReference>
<evidence type="ECO:0000313" key="2">
    <source>
        <dbReference type="EMBL" id="KRK46234.1"/>
    </source>
</evidence>
<sequence length="65" mass="7581">MSHLMFIGIAFWAIQGLRIDRFFPQSNQQRIKALIVMLAILLGYTSSAFFLNFMDNIRNLVFLVK</sequence>
<evidence type="ECO:0008006" key="4">
    <source>
        <dbReference type="Google" id="ProtNLM"/>
    </source>
</evidence>
<dbReference type="Proteomes" id="UP000051450">
    <property type="component" value="Unassembled WGS sequence"/>
</dbReference>
<comment type="caution">
    <text evidence="2">The sequence shown here is derived from an EMBL/GenBank/DDBJ whole genome shotgun (WGS) entry which is preliminary data.</text>
</comment>
<dbReference type="PATRIC" id="fig|1423719.4.peg.747"/>
<feature type="transmembrane region" description="Helical" evidence="1">
    <location>
        <begin position="34"/>
        <end position="53"/>
    </location>
</feature>
<dbReference type="InterPro" id="IPR009526">
    <property type="entry name" value="DUF1146"/>
</dbReference>
<evidence type="ECO:0000256" key="1">
    <source>
        <dbReference type="SAM" id="Phobius"/>
    </source>
</evidence>
<dbReference type="STRING" id="1423719.FC66_GL000736"/>
<name>A0A0R1HSL1_9LACO</name>
<keyword evidence="1" id="KW-0472">Membrane</keyword>
<accession>A0A0R1HSL1</accession>
<dbReference type="NCBIfam" id="TIGR02327">
    <property type="entry name" value="int_mem_ywzB"/>
    <property type="match status" value="1"/>
</dbReference>
<organism evidence="2 3">
    <name type="scientific">Dellaglioa algida DSM 15638</name>
    <dbReference type="NCBI Taxonomy" id="1423719"/>
    <lineage>
        <taxon>Bacteria</taxon>
        <taxon>Bacillati</taxon>
        <taxon>Bacillota</taxon>
        <taxon>Bacilli</taxon>
        <taxon>Lactobacillales</taxon>
        <taxon>Lactobacillaceae</taxon>
        <taxon>Dellaglioa</taxon>
    </lineage>
</organism>